<evidence type="ECO:0000256" key="1">
    <source>
        <dbReference type="SAM" id="MobiDB-lite"/>
    </source>
</evidence>
<keyword evidence="3" id="KW-1185">Reference proteome</keyword>
<feature type="compositionally biased region" description="Acidic residues" evidence="1">
    <location>
        <begin position="98"/>
        <end position="164"/>
    </location>
</feature>
<gene>
    <name evidence="2" type="ORF">BU24DRAFT_423345</name>
</gene>
<feature type="region of interest" description="Disordered" evidence="1">
    <location>
        <begin position="215"/>
        <end position="276"/>
    </location>
</feature>
<dbReference type="Proteomes" id="UP000799778">
    <property type="component" value="Unassembled WGS sequence"/>
</dbReference>
<organism evidence="2 3">
    <name type="scientific">Aaosphaeria arxii CBS 175.79</name>
    <dbReference type="NCBI Taxonomy" id="1450172"/>
    <lineage>
        <taxon>Eukaryota</taxon>
        <taxon>Fungi</taxon>
        <taxon>Dikarya</taxon>
        <taxon>Ascomycota</taxon>
        <taxon>Pezizomycotina</taxon>
        <taxon>Dothideomycetes</taxon>
        <taxon>Pleosporomycetidae</taxon>
        <taxon>Pleosporales</taxon>
        <taxon>Pleosporales incertae sedis</taxon>
        <taxon>Aaosphaeria</taxon>
    </lineage>
</organism>
<proteinExistence type="predicted"/>
<dbReference type="OrthoDB" id="3795483at2759"/>
<dbReference type="RefSeq" id="XP_033382719.1">
    <property type="nucleotide sequence ID" value="XM_033528222.1"/>
</dbReference>
<feature type="region of interest" description="Disordered" evidence="1">
    <location>
        <begin position="98"/>
        <end position="188"/>
    </location>
</feature>
<accession>A0A6A5XNR7</accession>
<dbReference type="EMBL" id="ML978070">
    <property type="protein sequence ID" value="KAF2014380.1"/>
    <property type="molecule type" value="Genomic_DNA"/>
</dbReference>
<evidence type="ECO:0000313" key="3">
    <source>
        <dbReference type="Proteomes" id="UP000799778"/>
    </source>
</evidence>
<protein>
    <submittedName>
        <fullName evidence="2">Uncharacterized protein</fullName>
    </submittedName>
</protein>
<sequence>MSMQPASMASMAGTDAPSLLLAIPLEVRHVIFEHAAERQVPTKKLLRRWLERRDLEQKVLEHNKKNHSKCVAFAGPVCGEVIHWCAGSAEYVVSLAETGDETESDDYDSDDIGSEDEDNARESESEDENEDEDEDEAEADADTDDAADSDLDNSDDHEGEVETDDVGHNGENGETTDAPGSPYSETINPDEESHILADMFPSTGNASLVNGAQNAGQQVEAGAVGTQDDDSVPDPEQHNNTGEGDDGGADVEARDDAPNAPQHGRNSVQGAATNIPISPHPIYPHAKWRHIPRFVRMSHPPPALSLLLTNKELRNEAMEWYYEVATLRIYATASIAHMSMFELALSQLEAAGTSPLDKIRKVEILFVWDTEWMRDPRRQFCEIWEVFVRLRADAMVQALLCAPALRSITIAWHDTVCDAASTTFKLSVLDKFDVVPADIKIEEHYLEPGTKPKRRSVLGRQRAAFQEFFDDGCHWK</sequence>
<dbReference type="AlphaFoldDB" id="A0A6A5XNR7"/>
<evidence type="ECO:0000313" key="2">
    <source>
        <dbReference type="EMBL" id="KAF2014380.1"/>
    </source>
</evidence>
<name>A0A6A5XNR7_9PLEO</name>
<reference evidence="2" key="1">
    <citation type="journal article" date="2020" name="Stud. Mycol.">
        <title>101 Dothideomycetes genomes: a test case for predicting lifestyles and emergence of pathogens.</title>
        <authorList>
            <person name="Haridas S."/>
            <person name="Albert R."/>
            <person name="Binder M."/>
            <person name="Bloem J."/>
            <person name="Labutti K."/>
            <person name="Salamov A."/>
            <person name="Andreopoulos B."/>
            <person name="Baker S."/>
            <person name="Barry K."/>
            <person name="Bills G."/>
            <person name="Bluhm B."/>
            <person name="Cannon C."/>
            <person name="Castanera R."/>
            <person name="Culley D."/>
            <person name="Daum C."/>
            <person name="Ezra D."/>
            <person name="Gonzalez J."/>
            <person name="Henrissat B."/>
            <person name="Kuo A."/>
            <person name="Liang C."/>
            <person name="Lipzen A."/>
            <person name="Lutzoni F."/>
            <person name="Magnuson J."/>
            <person name="Mondo S."/>
            <person name="Nolan M."/>
            <person name="Ohm R."/>
            <person name="Pangilinan J."/>
            <person name="Park H.-J."/>
            <person name="Ramirez L."/>
            <person name="Alfaro M."/>
            <person name="Sun H."/>
            <person name="Tritt A."/>
            <person name="Yoshinaga Y."/>
            <person name="Zwiers L.-H."/>
            <person name="Turgeon B."/>
            <person name="Goodwin S."/>
            <person name="Spatafora J."/>
            <person name="Crous P."/>
            <person name="Grigoriev I."/>
        </authorList>
    </citation>
    <scope>NUCLEOTIDE SEQUENCE</scope>
    <source>
        <strain evidence="2">CBS 175.79</strain>
    </source>
</reference>
<feature type="compositionally biased region" description="Polar residues" evidence="1">
    <location>
        <begin position="264"/>
        <end position="276"/>
    </location>
</feature>
<dbReference type="GeneID" id="54285619"/>